<gene>
    <name evidence="1" type="ORF">GPA22_10335</name>
</gene>
<organism evidence="1 2">
    <name type="scientific">Aromatoleum toluvorans</name>
    <dbReference type="NCBI Taxonomy" id="92002"/>
    <lineage>
        <taxon>Bacteria</taxon>
        <taxon>Pseudomonadati</taxon>
        <taxon>Pseudomonadota</taxon>
        <taxon>Betaproteobacteria</taxon>
        <taxon>Rhodocyclales</taxon>
        <taxon>Rhodocyclaceae</taxon>
        <taxon>Aromatoleum</taxon>
    </lineage>
</organism>
<reference evidence="1 2" key="1">
    <citation type="submission" date="2019-12" db="EMBL/GenBank/DDBJ databases">
        <title>Comparative genomics gives insights into the taxonomy of the Azoarcus-Aromatoleum group and reveals separate origins of nif in the plant-associated Azoarcus and non-plant-associated Aromatoleum sub-groups.</title>
        <authorList>
            <person name="Lafos M."/>
            <person name="Maluk M."/>
            <person name="Batista M."/>
            <person name="Junghare M."/>
            <person name="Carmona M."/>
            <person name="Faoro H."/>
            <person name="Cruz L.M."/>
            <person name="Battistoni F."/>
            <person name="De Souza E."/>
            <person name="Pedrosa F."/>
            <person name="Chen W.-M."/>
            <person name="Poole P.S."/>
            <person name="Dixon R.A."/>
            <person name="James E.K."/>
        </authorList>
    </citation>
    <scope>NUCLEOTIDE SEQUENCE [LARGE SCALE GENOMIC DNA]</scope>
    <source>
        <strain evidence="1 2">Td21</strain>
    </source>
</reference>
<dbReference type="Proteomes" id="UP000623795">
    <property type="component" value="Unassembled WGS sequence"/>
</dbReference>
<sequence>MSEEKLTIDLNFDSSRGHFLRAIQHQLDIVTLLLAGAAKVSEEECEPQGFHNFSPAHGAALPHEQARSKAVGWLNTCFLRDSIEATDQFLGRCLSFCFAIQIAEKGKATTADLDEIVRVAPQRHHKLHFPAKLQELEKKYGVKPNFTEHVLSLNKLRTCLVHRLGVVSNLDANDDDQLVAKWISSKMVLRGLQTGTELVLTEPGQGLQEEAMLEMHIVEHEKVFPVGSNIILEPYDTYSTIFTLWRFGLACSEAVERFVVSAGVPVRKA</sequence>
<evidence type="ECO:0000313" key="2">
    <source>
        <dbReference type="Proteomes" id="UP000623795"/>
    </source>
</evidence>
<dbReference type="EMBL" id="WTVN01000013">
    <property type="protein sequence ID" value="NMG44127.1"/>
    <property type="molecule type" value="Genomic_DNA"/>
</dbReference>
<evidence type="ECO:0000313" key="1">
    <source>
        <dbReference type="EMBL" id="NMG44127.1"/>
    </source>
</evidence>
<keyword evidence="2" id="KW-1185">Reference proteome</keyword>
<comment type="caution">
    <text evidence="1">The sequence shown here is derived from an EMBL/GenBank/DDBJ whole genome shotgun (WGS) entry which is preliminary data.</text>
</comment>
<dbReference type="RefSeq" id="WP_169255995.1">
    <property type="nucleotide sequence ID" value="NZ_WTVN01000013.1"/>
</dbReference>
<name>A0ABX1PZR3_9RHOO</name>
<proteinExistence type="predicted"/>
<accession>A0ABX1PZR3</accession>
<protein>
    <submittedName>
        <fullName evidence="1">Uncharacterized protein</fullName>
    </submittedName>
</protein>